<dbReference type="InterPro" id="IPR036390">
    <property type="entry name" value="WH_DNA-bd_sf"/>
</dbReference>
<dbReference type="Gene3D" id="1.10.10.10">
    <property type="entry name" value="Winged helix-like DNA-binding domain superfamily/Winged helix DNA-binding domain"/>
    <property type="match status" value="1"/>
</dbReference>
<protein>
    <submittedName>
        <fullName evidence="6">Uncharacterized protein</fullName>
    </submittedName>
</protein>
<dbReference type="InterPro" id="IPR012967">
    <property type="entry name" value="COMT_dimerisation"/>
</dbReference>
<dbReference type="Pfam" id="PF08100">
    <property type="entry name" value="Dimerisation"/>
    <property type="match status" value="1"/>
</dbReference>
<dbReference type="GO" id="GO:0008171">
    <property type="term" value="F:O-methyltransferase activity"/>
    <property type="evidence" value="ECO:0007669"/>
    <property type="project" value="InterPro"/>
</dbReference>
<dbReference type="STRING" id="765440.A0A0C3F960"/>
<accession>A0A0C3F960</accession>
<evidence type="ECO:0000256" key="1">
    <source>
        <dbReference type="ARBA" id="ARBA00022603"/>
    </source>
</evidence>
<organism evidence="6 7">
    <name type="scientific">Piloderma croceum (strain F 1598)</name>
    <dbReference type="NCBI Taxonomy" id="765440"/>
    <lineage>
        <taxon>Eukaryota</taxon>
        <taxon>Fungi</taxon>
        <taxon>Dikarya</taxon>
        <taxon>Basidiomycota</taxon>
        <taxon>Agaricomycotina</taxon>
        <taxon>Agaricomycetes</taxon>
        <taxon>Agaricomycetidae</taxon>
        <taxon>Atheliales</taxon>
        <taxon>Atheliaceae</taxon>
        <taxon>Piloderma</taxon>
    </lineage>
</organism>
<dbReference type="AlphaFoldDB" id="A0A0C3F960"/>
<dbReference type="SUPFAM" id="SSF53335">
    <property type="entry name" value="S-adenosyl-L-methionine-dependent methyltransferases"/>
    <property type="match status" value="1"/>
</dbReference>
<dbReference type="InterPro" id="IPR036388">
    <property type="entry name" value="WH-like_DNA-bd_sf"/>
</dbReference>
<keyword evidence="3" id="KW-0949">S-adenosyl-L-methionine</keyword>
<gene>
    <name evidence="6" type="ORF">PILCRDRAFT_503013</name>
</gene>
<evidence type="ECO:0000259" key="4">
    <source>
        <dbReference type="Pfam" id="PF00891"/>
    </source>
</evidence>
<dbReference type="GO" id="GO:0046983">
    <property type="term" value="F:protein dimerization activity"/>
    <property type="evidence" value="ECO:0007669"/>
    <property type="project" value="InterPro"/>
</dbReference>
<evidence type="ECO:0000256" key="2">
    <source>
        <dbReference type="ARBA" id="ARBA00022679"/>
    </source>
</evidence>
<keyword evidence="7" id="KW-1185">Reference proteome</keyword>
<feature type="domain" description="O-methyltransferase C-terminal" evidence="4">
    <location>
        <begin position="211"/>
        <end position="379"/>
    </location>
</feature>
<dbReference type="EMBL" id="KN833000">
    <property type="protein sequence ID" value="KIM81155.1"/>
    <property type="molecule type" value="Genomic_DNA"/>
</dbReference>
<proteinExistence type="predicted"/>
<evidence type="ECO:0000259" key="5">
    <source>
        <dbReference type="Pfam" id="PF08100"/>
    </source>
</evidence>
<evidence type="ECO:0000313" key="7">
    <source>
        <dbReference type="Proteomes" id="UP000054166"/>
    </source>
</evidence>
<dbReference type="InterPro" id="IPR029063">
    <property type="entry name" value="SAM-dependent_MTases_sf"/>
</dbReference>
<evidence type="ECO:0000313" key="6">
    <source>
        <dbReference type="EMBL" id="KIM81155.1"/>
    </source>
</evidence>
<dbReference type="InterPro" id="IPR016461">
    <property type="entry name" value="COMT-like"/>
</dbReference>
<reference evidence="6 7" key="1">
    <citation type="submission" date="2014-04" db="EMBL/GenBank/DDBJ databases">
        <authorList>
            <consortium name="DOE Joint Genome Institute"/>
            <person name="Kuo A."/>
            <person name="Tarkka M."/>
            <person name="Buscot F."/>
            <person name="Kohler A."/>
            <person name="Nagy L.G."/>
            <person name="Floudas D."/>
            <person name="Copeland A."/>
            <person name="Barry K.W."/>
            <person name="Cichocki N."/>
            <person name="Veneault-Fourrey C."/>
            <person name="LaButti K."/>
            <person name="Lindquist E.A."/>
            <person name="Lipzen A."/>
            <person name="Lundell T."/>
            <person name="Morin E."/>
            <person name="Murat C."/>
            <person name="Sun H."/>
            <person name="Tunlid A."/>
            <person name="Henrissat B."/>
            <person name="Grigoriev I.V."/>
            <person name="Hibbett D.S."/>
            <person name="Martin F."/>
            <person name="Nordberg H.P."/>
            <person name="Cantor M.N."/>
            <person name="Hua S.X."/>
        </authorList>
    </citation>
    <scope>NUCLEOTIDE SEQUENCE [LARGE SCALE GENOMIC DNA]</scope>
    <source>
        <strain evidence="6 7">F 1598</strain>
    </source>
</reference>
<dbReference type="InParanoid" id="A0A0C3F960"/>
<dbReference type="PANTHER" id="PTHR43712:SF2">
    <property type="entry name" value="O-METHYLTRANSFERASE CICE"/>
    <property type="match status" value="1"/>
</dbReference>
<feature type="domain" description="O-methyltransferase dimerisation" evidence="5">
    <location>
        <begin position="75"/>
        <end position="152"/>
    </location>
</feature>
<dbReference type="GO" id="GO:0032259">
    <property type="term" value="P:methylation"/>
    <property type="evidence" value="ECO:0007669"/>
    <property type="project" value="UniProtKB-KW"/>
</dbReference>
<dbReference type="Proteomes" id="UP000054166">
    <property type="component" value="Unassembled WGS sequence"/>
</dbReference>
<dbReference type="PANTHER" id="PTHR43712">
    <property type="entry name" value="PUTATIVE (AFU_ORTHOLOGUE AFUA_4G14580)-RELATED"/>
    <property type="match status" value="1"/>
</dbReference>
<keyword evidence="1" id="KW-0489">Methyltransferase</keyword>
<dbReference type="HOGENOM" id="CLU_005533_0_3_1"/>
<dbReference type="PROSITE" id="PS51683">
    <property type="entry name" value="SAM_OMT_II"/>
    <property type="match status" value="1"/>
</dbReference>
<dbReference type="SUPFAM" id="SSF46785">
    <property type="entry name" value="Winged helix' DNA-binding domain"/>
    <property type="match status" value="1"/>
</dbReference>
<reference evidence="7" key="2">
    <citation type="submission" date="2015-01" db="EMBL/GenBank/DDBJ databases">
        <title>Evolutionary Origins and Diversification of the Mycorrhizal Mutualists.</title>
        <authorList>
            <consortium name="DOE Joint Genome Institute"/>
            <consortium name="Mycorrhizal Genomics Consortium"/>
            <person name="Kohler A."/>
            <person name="Kuo A."/>
            <person name="Nagy L.G."/>
            <person name="Floudas D."/>
            <person name="Copeland A."/>
            <person name="Barry K.W."/>
            <person name="Cichocki N."/>
            <person name="Veneault-Fourrey C."/>
            <person name="LaButti K."/>
            <person name="Lindquist E.A."/>
            <person name="Lipzen A."/>
            <person name="Lundell T."/>
            <person name="Morin E."/>
            <person name="Murat C."/>
            <person name="Riley R."/>
            <person name="Ohm R."/>
            <person name="Sun H."/>
            <person name="Tunlid A."/>
            <person name="Henrissat B."/>
            <person name="Grigoriev I.V."/>
            <person name="Hibbett D.S."/>
            <person name="Martin F."/>
        </authorList>
    </citation>
    <scope>NUCLEOTIDE SEQUENCE [LARGE SCALE GENOMIC DNA]</scope>
    <source>
        <strain evidence="7">F 1598</strain>
    </source>
</reference>
<keyword evidence="2" id="KW-0808">Transferase</keyword>
<evidence type="ECO:0000256" key="3">
    <source>
        <dbReference type="ARBA" id="ARBA00022691"/>
    </source>
</evidence>
<dbReference type="InterPro" id="IPR001077">
    <property type="entry name" value="COMT_C"/>
</dbReference>
<sequence>MSTPLSALSNILSSGIATIESTYAKHGATFPSIDELFQPAPFEEDEALCQTIDHVIAAASQLIALVKPAPRNTVEAAFSFYLSAGLEVALSANLPEILREAGPQGLHIKDIGDKCGCDPHKIGRILRCLATNHIFREVSPDVFANNRGSSVLDTGKSVASLKADPISKHDNTSGIPAIIGHITDESMKAGVYLADNLLDPKTSTSQEVIDSPFSRTFDCANEFEFLEKPGNEYRLRRMGAAMHGGNLSIGLSAVLTGFDWKSLKPDALVVDVGGGIGSATLHLMKDYPHLRYMVQDRPKVIDDAVKFWEIENPDALKSGRVELKGHDFFEPQPIKDASVFFLRGVIHDWPNAYARKIMKHLRASAQSDTKLILNDFLVPYAAYSDNLFSDIPGADVPSPPYPLLANQGPVSNSAVMVDLQMMVIGNAQERTIGQFIDLAEGTGWKLGSIGRHFKSTRVLLVFDAVSF</sequence>
<name>A0A0C3F960_PILCF</name>
<dbReference type="Gene3D" id="3.40.50.150">
    <property type="entry name" value="Vaccinia Virus protein VP39"/>
    <property type="match status" value="1"/>
</dbReference>
<dbReference type="Pfam" id="PF00891">
    <property type="entry name" value="Methyltransf_2"/>
    <property type="match status" value="1"/>
</dbReference>
<dbReference type="OrthoDB" id="2410195at2759"/>